<dbReference type="Proteomes" id="UP000248291">
    <property type="component" value="Unassembled WGS sequence"/>
</dbReference>
<comment type="caution">
    <text evidence="1">The sequence shown here is derived from an EMBL/GenBank/DDBJ whole genome shotgun (WGS) entry which is preliminary data.</text>
</comment>
<evidence type="ECO:0000313" key="2">
    <source>
        <dbReference type="Proteomes" id="UP000248291"/>
    </source>
</evidence>
<dbReference type="EMBL" id="BGKA01000187">
    <property type="protein sequence ID" value="GBH19030.1"/>
    <property type="molecule type" value="Genomic_DNA"/>
</dbReference>
<dbReference type="GO" id="GO:0008168">
    <property type="term" value="F:methyltransferase activity"/>
    <property type="evidence" value="ECO:0007669"/>
    <property type="project" value="UniProtKB-KW"/>
</dbReference>
<accession>A0AAN4Q8S7</accession>
<evidence type="ECO:0000313" key="1">
    <source>
        <dbReference type="EMBL" id="GBH19030.1"/>
    </source>
</evidence>
<keyword evidence="1" id="KW-0489">Methyltransferase</keyword>
<protein>
    <submittedName>
        <fullName evidence="1">SAM-dependent methyltransferase</fullName>
    </submittedName>
</protein>
<gene>
    <name evidence="1" type="ORF">KPSA3_05030</name>
</gene>
<keyword evidence="1" id="KW-0808">Transferase</keyword>
<reference evidence="1 2" key="1">
    <citation type="submission" date="2018-04" db="EMBL/GenBank/DDBJ databases">
        <title>Draft genome sequence of Pseudomonas syringae pv. actinidiae biovar 3 strains isolated from kiwifruit in Kagawa prefecture.</title>
        <authorList>
            <person name="Tabuchi M."/>
            <person name="Saito M."/>
            <person name="Fujiwara S."/>
            <person name="Sasa N."/>
            <person name="Akimitsu K."/>
            <person name="Gomi K."/>
            <person name="Konishi-Sugita S."/>
            <person name="Hamano K."/>
            <person name="Kataoka I."/>
        </authorList>
    </citation>
    <scope>NUCLEOTIDE SEQUENCE [LARGE SCALE GENOMIC DNA]</scope>
    <source>
        <strain evidence="1 2">MAFF212211</strain>
    </source>
</reference>
<organism evidence="1 2">
    <name type="scientific">Pseudomonas syringae pv. actinidiae</name>
    <dbReference type="NCBI Taxonomy" id="103796"/>
    <lineage>
        <taxon>Bacteria</taxon>
        <taxon>Pseudomonadati</taxon>
        <taxon>Pseudomonadota</taxon>
        <taxon>Gammaproteobacteria</taxon>
        <taxon>Pseudomonadales</taxon>
        <taxon>Pseudomonadaceae</taxon>
        <taxon>Pseudomonas</taxon>
        <taxon>Pseudomonas syringae</taxon>
    </lineage>
</organism>
<sequence length="98" mass="10870">MAYAAVSAAATGAESANEQHVKIARDMPVHNRVRQWKGSRMDFSPFLLSGGCYQSARLEPNVRSRLAPPFWKLGHPRQFCKCLTIGMSLSFVKRAGCD</sequence>
<dbReference type="GO" id="GO:0032259">
    <property type="term" value="P:methylation"/>
    <property type="evidence" value="ECO:0007669"/>
    <property type="project" value="UniProtKB-KW"/>
</dbReference>
<dbReference type="AlphaFoldDB" id="A0AAN4Q8S7"/>
<name>A0AAN4Q8S7_PSESF</name>
<proteinExistence type="predicted"/>